<protein>
    <recommendedName>
        <fullName evidence="11">DUF2029 domain-containing protein</fullName>
    </recommendedName>
</protein>
<dbReference type="Proteomes" id="UP000065521">
    <property type="component" value="Unassembled WGS sequence"/>
</dbReference>
<feature type="transmembrane region" description="Helical" evidence="8">
    <location>
        <begin position="236"/>
        <end position="254"/>
    </location>
</feature>
<feature type="transmembrane region" description="Helical" evidence="8">
    <location>
        <begin position="298"/>
        <end position="318"/>
    </location>
</feature>
<feature type="transmembrane region" description="Helical" evidence="8">
    <location>
        <begin position="38"/>
        <end position="58"/>
    </location>
</feature>
<dbReference type="AlphaFoldDB" id="A0A102LM33"/>
<keyword evidence="3" id="KW-0808">Transferase</keyword>
<reference evidence="9 10" key="1">
    <citation type="submission" date="2015-11" db="EMBL/GenBank/DDBJ databases">
        <title>Expanding the genomic diversity of Burkholderia species for the development of highly accurate diagnostics.</title>
        <authorList>
            <person name="Sahl J."/>
            <person name="Keim P."/>
            <person name="Wagner D."/>
        </authorList>
    </citation>
    <scope>NUCLEOTIDE SEQUENCE [LARGE SCALE GENOMIC DNA]</scope>
    <source>
        <strain evidence="9 10">RF32-BP4</strain>
    </source>
</reference>
<evidence type="ECO:0000256" key="2">
    <source>
        <dbReference type="ARBA" id="ARBA00022475"/>
    </source>
</evidence>
<evidence type="ECO:0000256" key="8">
    <source>
        <dbReference type="SAM" id="Phobius"/>
    </source>
</evidence>
<feature type="transmembrane region" description="Helical" evidence="8">
    <location>
        <begin position="134"/>
        <end position="155"/>
    </location>
</feature>
<evidence type="ECO:0000256" key="4">
    <source>
        <dbReference type="ARBA" id="ARBA00022692"/>
    </source>
</evidence>
<dbReference type="EMBL" id="LOTN01000004">
    <property type="protein sequence ID" value="KUZ96010.1"/>
    <property type="molecule type" value="Genomic_DNA"/>
</dbReference>
<name>A0A102LM33_9BURK</name>
<sequence length="447" mass="47661">MMQLHHSGRDALPAFDAHPELPAAGPRRRPHWLTLRRVRAYACAALCCYLLFAGIYVVRLLGPHGDTLTPPASDFAPAWSAAWLAAHGRALDAWHGAALRVVEAQAIPSLHGASAAMPWLYPPGTLWMAMPLGWLPYALAAALWVGGGYVLFVAASRLIVQRRSAALCAWAFPGAFLATLAGQDALVTASLAGFGLLLLQRRPLAAGVCFGLLSVKPQLAALFPLALLCAAQWRALAAWAATVAGIAALATLAFGPDAWLAFAQAIDDARRAAGAAPALLARMPTAQAMAALAGWPPFVARTLQALSIVCAAAAVVYAWRGSCTYALRAATLVCASLLAGPSLIDCDLAWYGIVIAWYARHAFAFGWRRFDREWLALLWAAPLASLAIAHLHVQFMPLVTAVSLLLLVVRIAHERHDAPCMPDAHDSATDTDFTHAVRPRHAAPRLH</sequence>
<evidence type="ECO:0000256" key="7">
    <source>
        <dbReference type="ARBA" id="ARBA00024033"/>
    </source>
</evidence>
<dbReference type="GO" id="GO:0016758">
    <property type="term" value="F:hexosyltransferase activity"/>
    <property type="evidence" value="ECO:0007669"/>
    <property type="project" value="InterPro"/>
</dbReference>
<evidence type="ECO:0000313" key="9">
    <source>
        <dbReference type="EMBL" id="KUZ96010.1"/>
    </source>
</evidence>
<evidence type="ECO:0000256" key="1">
    <source>
        <dbReference type="ARBA" id="ARBA00004651"/>
    </source>
</evidence>
<dbReference type="GO" id="GO:0005886">
    <property type="term" value="C:plasma membrane"/>
    <property type="evidence" value="ECO:0007669"/>
    <property type="project" value="UniProtKB-SubCell"/>
</dbReference>
<comment type="caution">
    <text evidence="9">The sequence shown here is derived from an EMBL/GenBank/DDBJ whole genome shotgun (WGS) entry which is preliminary data.</text>
</comment>
<proteinExistence type="inferred from homology"/>
<keyword evidence="6 8" id="KW-0472">Membrane</keyword>
<feature type="transmembrane region" description="Helical" evidence="8">
    <location>
        <begin position="167"/>
        <end position="198"/>
    </location>
</feature>
<dbReference type="Pfam" id="PF09594">
    <property type="entry name" value="GT87"/>
    <property type="match status" value="1"/>
</dbReference>
<evidence type="ECO:0000256" key="5">
    <source>
        <dbReference type="ARBA" id="ARBA00022989"/>
    </source>
</evidence>
<feature type="transmembrane region" description="Helical" evidence="8">
    <location>
        <begin position="395"/>
        <end position="412"/>
    </location>
</feature>
<comment type="subcellular location">
    <subcellularLocation>
        <location evidence="1">Cell membrane</location>
        <topology evidence="1">Multi-pass membrane protein</topology>
    </subcellularLocation>
</comment>
<keyword evidence="5 8" id="KW-1133">Transmembrane helix</keyword>
<evidence type="ECO:0008006" key="11">
    <source>
        <dbReference type="Google" id="ProtNLM"/>
    </source>
</evidence>
<organism evidence="9 10">
    <name type="scientific">Burkholderia ubonensis</name>
    <dbReference type="NCBI Taxonomy" id="101571"/>
    <lineage>
        <taxon>Bacteria</taxon>
        <taxon>Pseudomonadati</taxon>
        <taxon>Pseudomonadota</taxon>
        <taxon>Betaproteobacteria</taxon>
        <taxon>Burkholderiales</taxon>
        <taxon>Burkholderiaceae</taxon>
        <taxon>Burkholderia</taxon>
        <taxon>Burkholderia cepacia complex</taxon>
    </lineage>
</organism>
<evidence type="ECO:0000313" key="10">
    <source>
        <dbReference type="Proteomes" id="UP000065521"/>
    </source>
</evidence>
<gene>
    <name evidence="9" type="ORF">WI38_04360</name>
</gene>
<keyword evidence="2" id="KW-1003">Cell membrane</keyword>
<comment type="similarity">
    <text evidence="7">Belongs to the glycosyltransferase 87 family.</text>
</comment>
<evidence type="ECO:0000256" key="6">
    <source>
        <dbReference type="ARBA" id="ARBA00023136"/>
    </source>
</evidence>
<dbReference type="InterPro" id="IPR018584">
    <property type="entry name" value="GT87"/>
</dbReference>
<keyword evidence="4 8" id="KW-0812">Transmembrane</keyword>
<feature type="transmembrane region" description="Helical" evidence="8">
    <location>
        <begin position="204"/>
        <end position="229"/>
    </location>
</feature>
<evidence type="ECO:0000256" key="3">
    <source>
        <dbReference type="ARBA" id="ARBA00022679"/>
    </source>
</evidence>
<feature type="transmembrane region" description="Helical" evidence="8">
    <location>
        <begin position="325"/>
        <end position="344"/>
    </location>
</feature>
<accession>A0A102LM33</accession>